<dbReference type="OrthoDB" id="1930341at2759"/>
<reference evidence="2" key="2">
    <citation type="journal article" date="2023" name="Plants (Basel)">
        <title>Annotation of the Turnera subulata (Passifloraceae) Draft Genome Reveals the S-Locus Evolved after the Divergence of Turneroideae from Passifloroideae in a Stepwise Manner.</title>
        <authorList>
            <person name="Henning P.M."/>
            <person name="Roalson E.H."/>
            <person name="Mir W."/>
            <person name="McCubbin A.G."/>
            <person name="Shore J.S."/>
        </authorList>
    </citation>
    <scope>NUCLEOTIDE SEQUENCE</scope>
    <source>
        <strain evidence="2">F60SS</strain>
    </source>
</reference>
<feature type="compositionally biased region" description="Basic and acidic residues" evidence="1">
    <location>
        <begin position="146"/>
        <end position="160"/>
    </location>
</feature>
<keyword evidence="3" id="KW-1185">Reference proteome</keyword>
<accession>A0A9Q0FMU4</accession>
<dbReference type="AlphaFoldDB" id="A0A9Q0FMU4"/>
<dbReference type="PANTHER" id="PTHR33924">
    <property type="entry name" value="CATION-TRANSPORTING ATPASE"/>
    <property type="match status" value="1"/>
</dbReference>
<evidence type="ECO:0000256" key="1">
    <source>
        <dbReference type="SAM" id="MobiDB-lite"/>
    </source>
</evidence>
<protein>
    <submittedName>
        <fullName evidence="2">Uncharacterized protein</fullName>
    </submittedName>
</protein>
<feature type="region of interest" description="Disordered" evidence="1">
    <location>
        <begin position="58"/>
        <end position="187"/>
    </location>
</feature>
<feature type="compositionally biased region" description="Polar residues" evidence="1">
    <location>
        <begin position="98"/>
        <end position="107"/>
    </location>
</feature>
<comment type="caution">
    <text evidence="2">The sequence shown here is derived from an EMBL/GenBank/DDBJ whole genome shotgun (WGS) entry which is preliminary data.</text>
</comment>
<dbReference type="EMBL" id="JAKUCV010004712">
    <property type="protein sequence ID" value="KAJ4834400.1"/>
    <property type="molecule type" value="Genomic_DNA"/>
</dbReference>
<evidence type="ECO:0000313" key="2">
    <source>
        <dbReference type="EMBL" id="KAJ4834400.1"/>
    </source>
</evidence>
<dbReference type="PANTHER" id="PTHR33924:SF6">
    <property type="match status" value="1"/>
</dbReference>
<gene>
    <name evidence="2" type="ORF">Tsubulata_007342</name>
</gene>
<reference evidence="2" key="1">
    <citation type="submission" date="2022-02" db="EMBL/GenBank/DDBJ databases">
        <authorList>
            <person name="Henning P.M."/>
            <person name="McCubbin A.G."/>
            <person name="Shore J.S."/>
        </authorList>
    </citation>
    <scope>NUCLEOTIDE SEQUENCE</scope>
    <source>
        <strain evidence="2">F60SS</strain>
        <tissue evidence="2">Leaves</tissue>
    </source>
</reference>
<name>A0A9Q0FMU4_9ROSI</name>
<sequence length="455" mass="50349">MSVIAMEPPSNCSGGAQVGIKRKPMSNSGLNSDLEKRDAMRTWQEMKANGFVTPVSLRPTVEDNQAKKVRNERKLDPSKAGQVKNLNAKNERKLDPSTAGQVKNLNGKNERKLEASKAERAGDLNGKNERKLDPSMAAQVKNLNGKNERKLEASKAERAGDLSLKLAPPGTTIPTPKKPRENRRRKDEGIRNRVVVQGEDRFSKTAAPTGLLSKFDVGIINRIRSREQVFAVLETLVRRGNKMEDVHVWSRQAETERLEGTDANTELNLGSITPSSFFSLVGFEPEREVGKLGTVIKGVGDEGCKDVPSTALTLSTSDIERSSLLNEQLADRINGSSVSVEGHAAASEWLQCVHRDIKRRLAALHHNRIRVAAVMHKELPCLLVREFSCNQRNEELSAAGCPVSRNAELHRAKWTAIFGQLCNVLNKEESLLVHWLEQVKEMQSSLNKNSLPLNG</sequence>
<feature type="region of interest" description="Disordered" evidence="1">
    <location>
        <begin position="1"/>
        <end position="33"/>
    </location>
</feature>
<dbReference type="Proteomes" id="UP001141552">
    <property type="component" value="Unassembled WGS sequence"/>
</dbReference>
<proteinExistence type="predicted"/>
<evidence type="ECO:0000313" key="3">
    <source>
        <dbReference type="Proteomes" id="UP001141552"/>
    </source>
</evidence>
<organism evidence="2 3">
    <name type="scientific">Turnera subulata</name>
    <dbReference type="NCBI Taxonomy" id="218843"/>
    <lineage>
        <taxon>Eukaryota</taxon>
        <taxon>Viridiplantae</taxon>
        <taxon>Streptophyta</taxon>
        <taxon>Embryophyta</taxon>
        <taxon>Tracheophyta</taxon>
        <taxon>Spermatophyta</taxon>
        <taxon>Magnoliopsida</taxon>
        <taxon>eudicotyledons</taxon>
        <taxon>Gunneridae</taxon>
        <taxon>Pentapetalae</taxon>
        <taxon>rosids</taxon>
        <taxon>fabids</taxon>
        <taxon>Malpighiales</taxon>
        <taxon>Passifloraceae</taxon>
        <taxon>Turnera</taxon>
    </lineage>
</organism>
<feature type="compositionally biased region" description="Basic and acidic residues" evidence="1">
    <location>
        <begin position="108"/>
        <end position="133"/>
    </location>
</feature>